<evidence type="ECO:0000313" key="2">
    <source>
        <dbReference type="Proteomes" id="UP000320160"/>
    </source>
</evidence>
<proteinExistence type="predicted"/>
<dbReference type="RefSeq" id="WP_143775891.1">
    <property type="nucleotide sequence ID" value="NZ_VKKU01000001.1"/>
</dbReference>
<name>A0A553WJZ3_9SPHN</name>
<comment type="caution">
    <text evidence="1">The sequence shown here is derived from an EMBL/GenBank/DDBJ whole genome shotgun (WGS) entry which is preliminary data.</text>
</comment>
<organism evidence="1 2">
    <name type="scientific">Sphingorhabdus contaminans</name>
    <dbReference type="NCBI Taxonomy" id="1343899"/>
    <lineage>
        <taxon>Bacteria</taxon>
        <taxon>Pseudomonadati</taxon>
        <taxon>Pseudomonadota</taxon>
        <taxon>Alphaproteobacteria</taxon>
        <taxon>Sphingomonadales</taxon>
        <taxon>Sphingomonadaceae</taxon>
        <taxon>Sphingorhabdus</taxon>
    </lineage>
</organism>
<dbReference type="EMBL" id="VKKU01000001">
    <property type="protein sequence ID" value="TSB04976.1"/>
    <property type="molecule type" value="Genomic_DNA"/>
</dbReference>
<protein>
    <recommendedName>
        <fullName evidence="3">Barstar family protein</fullName>
    </recommendedName>
</protein>
<dbReference type="OrthoDB" id="7594932at2"/>
<dbReference type="AlphaFoldDB" id="A0A553WJZ3"/>
<reference evidence="1 2" key="1">
    <citation type="submission" date="2019-07" db="EMBL/GenBank/DDBJ databases">
        <authorList>
            <person name="Park M."/>
        </authorList>
    </citation>
    <scope>NUCLEOTIDE SEQUENCE [LARGE SCALE GENOMIC DNA]</scope>
    <source>
        <strain evidence="1 2">KCTC32445</strain>
    </source>
</reference>
<keyword evidence="2" id="KW-1185">Reference proteome</keyword>
<accession>A0A553WJZ3</accession>
<dbReference type="Proteomes" id="UP000320160">
    <property type="component" value="Unassembled WGS sequence"/>
</dbReference>
<sequence length="157" mass="18111">MAYEYLDHPDFGGRVHFRRAASDDDPADYVGPETLAERGIVWAYLDATKVNEYEALNSLGRQLRTDNPPYEPHPPTGILGWYRFMDDLETLSQRESGMVIVVNNAANLFTDPRSWVFELITVWVLQLPGWQKRNHPCHLIFQMEQDPSVEAIYSRNA</sequence>
<evidence type="ECO:0008006" key="3">
    <source>
        <dbReference type="Google" id="ProtNLM"/>
    </source>
</evidence>
<evidence type="ECO:0000313" key="1">
    <source>
        <dbReference type="EMBL" id="TSB04976.1"/>
    </source>
</evidence>
<gene>
    <name evidence="1" type="ORF">FOM92_06185</name>
</gene>